<dbReference type="EMBL" id="LKHV02000001">
    <property type="protein sequence ID" value="MCS5708986.1"/>
    <property type="molecule type" value="Genomic_DNA"/>
</dbReference>
<dbReference type="InterPro" id="IPR018639">
    <property type="entry name" value="DUF2062"/>
</dbReference>
<keyword evidence="1" id="KW-0472">Membrane</keyword>
<dbReference type="Pfam" id="PF09835">
    <property type="entry name" value="DUF2062"/>
    <property type="match status" value="1"/>
</dbReference>
<keyword evidence="5" id="KW-1185">Reference proteome</keyword>
<dbReference type="EMBL" id="LKHV01000003">
    <property type="protein sequence ID" value="KRG19372.1"/>
    <property type="molecule type" value="Genomic_DNA"/>
</dbReference>
<gene>
    <name evidence="4" type="ORF">CC99x_008735</name>
    <name evidence="3" type="ORF">CC99x_00901</name>
</gene>
<name>A0A0Q9YFP6_9GAMM</name>
<sequence>MPKKLLKKFIPHHKIKDHKHLKMFGSLLHNPNLWSLNRYSVSTAFSIGLFCAMIPMPFQMIPAAACAIVARANLPISIALVWLTNPITMPPVFYFAFKVGAYVLGREARGFQFDASVEWFASGLASIWQPFLLGCFICGSVLAISSNILIRILWYWHIKRAWARRQRKADSL</sequence>
<reference evidence="4" key="3">
    <citation type="submission" date="2021-06" db="EMBL/GenBank/DDBJ databases">
        <title>Genomic Description and Analysis of Intracellular Bacteria, Candidatus Berkiella cookevillensis and Candidatus Berkiella aquae.</title>
        <authorList>
            <person name="Kidane D.T."/>
            <person name="Mehari Y.T."/>
            <person name="Rice F.C."/>
            <person name="Arivett B.A."/>
            <person name="Farone A.L."/>
            <person name="Berk S.G."/>
            <person name="Farone M.B."/>
        </authorList>
    </citation>
    <scope>NUCLEOTIDE SEQUENCE</scope>
    <source>
        <strain evidence="4">CC99</strain>
    </source>
</reference>
<proteinExistence type="predicted"/>
<feature type="transmembrane region" description="Helical" evidence="1">
    <location>
        <begin position="36"/>
        <end position="54"/>
    </location>
</feature>
<dbReference type="PATRIC" id="fig|1590042.3.peg.920"/>
<keyword evidence="1" id="KW-0812">Transmembrane</keyword>
<dbReference type="OrthoDB" id="9786029at2"/>
<reference evidence="4" key="2">
    <citation type="journal article" date="2016" name="Genome Announc.">
        <title>Draft Genome Sequences of Two Novel Amoeba-Resistant Intranuclear Bacteria, 'Candidatus Berkiella cookevillensis' and 'Candidatus Berkiella aquae'.</title>
        <authorList>
            <person name="Mehari Y.T."/>
            <person name="Arivett B.A."/>
            <person name="Farone A.L."/>
            <person name="Gunderson J.H."/>
            <person name="Farone M.B."/>
        </authorList>
    </citation>
    <scope>NUCLEOTIDE SEQUENCE</scope>
    <source>
        <strain evidence="4">CC99</strain>
    </source>
</reference>
<dbReference type="STRING" id="437022.CC99x_00901"/>
<reference evidence="3" key="1">
    <citation type="submission" date="2015-09" db="EMBL/GenBank/DDBJ databases">
        <title>Draft Genome Sequences of Two Novel Amoeba-resistant Intranuclear Bacteria, Candidatus Berkiella cookevillensis and Candidatus Berkiella aquae.</title>
        <authorList>
            <person name="Mehari Y.T."/>
            <person name="Arivett B.A."/>
            <person name="Farone A.L."/>
            <person name="Gunderson J.H."/>
            <person name="Farone M.B."/>
        </authorList>
    </citation>
    <scope>NUCLEOTIDE SEQUENCE [LARGE SCALE GENOMIC DNA]</scope>
    <source>
        <strain evidence="3">CC99</strain>
    </source>
</reference>
<dbReference type="Proteomes" id="UP000051494">
    <property type="component" value="Unassembled WGS sequence"/>
</dbReference>
<dbReference type="PANTHER" id="PTHR40547">
    <property type="entry name" value="SLL0298 PROTEIN"/>
    <property type="match status" value="1"/>
</dbReference>
<dbReference type="AlphaFoldDB" id="A0A0Q9YFP6"/>
<evidence type="ECO:0000259" key="2">
    <source>
        <dbReference type="Pfam" id="PF09835"/>
    </source>
</evidence>
<evidence type="ECO:0000313" key="3">
    <source>
        <dbReference type="EMBL" id="KRG19372.1"/>
    </source>
</evidence>
<feature type="domain" description="DUF2062" evidence="2">
    <location>
        <begin position="22"/>
        <end position="162"/>
    </location>
</feature>
<protein>
    <submittedName>
        <fullName evidence="4">DUF2062 domain-containing protein</fullName>
    </submittedName>
</protein>
<evidence type="ECO:0000256" key="1">
    <source>
        <dbReference type="SAM" id="Phobius"/>
    </source>
</evidence>
<dbReference type="RefSeq" id="WP_057624022.1">
    <property type="nucleotide sequence ID" value="NZ_LKHV02000001.1"/>
</dbReference>
<evidence type="ECO:0000313" key="4">
    <source>
        <dbReference type="EMBL" id="MCS5708986.1"/>
    </source>
</evidence>
<evidence type="ECO:0000313" key="5">
    <source>
        <dbReference type="Proteomes" id="UP000051494"/>
    </source>
</evidence>
<keyword evidence="1" id="KW-1133">Transmembrane helix</keyword>
<organism evidence="3">
    <name type="scientific">Candidatus Berkiella cookevillensis</name>
    <dbReference type="NCBI Taxonomy" id="437022"/>
    <lineage>
        <taxon>Bacteria</taxon>
        <taxon>Pseudomonadati</taxon>
        <taxon>Pseudomonadota</taxon>
        <taxon>Gammaproteobacteria</taxon>
        <taxon>Candidatus Berkiellales</taxon>
        <taxon>Candidatus Berkiellaceae</taxon>
        <taxon>Candidatus Berkiella</taxon>
    </lineage>
</organism>
<accession>A0A0Q9YFP6</accession>
<dbReference type="PANTHER" id="PTHR40547:SF1">
    <property type="entry name" value="SLL0298 PROTEIN"/>
    <property type="match status" value="1"/>
</dbReference>
<feature type="transmembrane region" description="Helical" evidence="1">
    <location>
        <begin position="131"/>
        <end position="158"/>
    </location>
</feature>
<comment type="caution">
    <text evidence="3">The sequence shown here is derived from an EMBL/GenBank/DDBJ whole genome shotgun (WGS) entry which is preliminary data.</text>
</comment>